<dbReference type="Proteomes" id="UP000887578">
    <property type="component" value="Unplaced"/>
</dbReference>
<dbReference type="WBParaSite" id="PDA_v2.g10207.t1">
    <property type="protein sequence ID" value="PDA_v2.g10207.t1"/>
    <property type="gene ID" value="PDA_v2.g10207"/>
</dbReference>
<evidence type="ECO:0000313" key="2">
    <source>
        <dbReference type="WBParaSite" id="PDA_v2.g10207.t1"/>
    </source>
</evidence>
<name>A0A914NXU6_9BILA</name>
<proteinExistence type="predicted"/>
<accession>A0A914NXU6</accession>
<sequence>MNSKITFAEIIRNAPNIEILKICHNNWISKQTTWLEDLYKFKEGKNFRELLIYLNNIEFDIETLEKFVKTKSINQVFIRIRYENKEKQKAYHQFVDKMSKVFTENSRPDDGTYFSFNQNSCPEIPHINLEFWAIKDFKYFTLDMNKNDGPPLRKRQKRNK</sequence>
<protein>
    <submittedName>
        <fullName evidence="2">Uncharacterized protein</fullName>
    </submittedName>
</protein>
<reference evidence="2" key="1">
    <citation type="submission" date="2022-11" db="UniProtKB">
        <authorList>
            <consortium name="WormBaseParasite"/>
        </authorList>
    </citation>
    <scope>IDENTIFICATION</scope>
</reference>
<evidence type="ECO:0000313" key="1">
    <source>
        <dbReference type="Proteomes" id="UP000887578"/>
    </source>
</evidence>
<dbReference type="AlphaFoldDB" id="A0A914NXU6"/>
<organism evidence="1 2">
    <name type="scientific">Panagrolaimus davidi</name>
    <dbReference type="NCBI Taxonomy" id="227884"/>
    <lineage>
        <taxon>Eukaryota</taxon>
        <taxon>Metazoa</taxon>
        <taxon>Ecdysozoa</taxon>
        <taxon>Nematoda</taxon>
        <taxon>Chromadorea</taxon>
        <taxon>Rhabditida</taxon>
        <taxon>Tylenchina</taxon>
        <taxon>Panagrolaimomorpha</taxon>
        <taxon>Panagrolaimoidea</taxon>
        <taxon>Panagrolaimidae</taxon>
        <taxon>Panagrolaimus</taxon>
    </lineage>
</organism>
<keyword evidence="1" id="KW-1185">Reference proteome</keyword>